<reference evidence="10" key="1">
    <citation type="journal article" date="1999" name="Mol. Biol. Evol.">
        <title>Phylogenetic analysis of the 5-aminolevulinate synthase gene.</title>
        <authorList>
            <person name="Duncan R."/>
            <person name="Faggart M.A."/>
            <person name="Roger A.J."/>
            <person name="Cornell N.W."/>
        </authorList>
    </citation>
    <scope>NUCLEOTIDE SEQUENCE</scope>
    <source>
        <tissue evidence="10">Blood</tissue>
    </source>
</reference>
<feature type="domain" description="5-aminolevulinate synthase presequence" evidence="9">
    <location>
        <begin position="9"/>
        <end position="71"/>
    </location>
</feature>
<feature type="domain" description="Aminotransferase class I/classII large" evidence="8">
    <location>
        <begin position="199"/>
        <end position="542"/>
    </location>
</feature>
<dbReference type="InterPro" id="IPR004839">
    <property type="entry name" value="Aminotransferase_I/II_large"/>
</dbReference>
<evidence type="ECO:0000256" key="1">
    <source>
        <dbReference type="ARBA" id="ARBA00001933"/>
    </source>
</evidence>
<name>Q9XYA2_GLYDI</name>
<evidence type="ECO:0000259" key="9">
    <source>
        <dbReference type="Pfam" id="PF09029"/>
    </source>
</evidence>
<dbReference type="InterPro" id="IPR015118">
    <property type="entry name" value="5aminolev_synth_preseq"/>
</dbReference>
<dbReference type="GO" id="GO:0005759">
    <property type="term" value="C:mitochondrial matrix"/>
    <property type="evidence" value="ECO:0007669"/>
    <property type="project" value="InterPro"/>
</dbReference>
<proteinExistence type="evidence at transcript level"/>
<evidence type="ECO:0000256" key="7">
    <source>
        <dbReference type="SAM" id="MobiDB-lite"/>
    </source>
</evidence>
<gene>
    <name evidence="10" type="primary">ALS</name>
</gene>
<dbReference type="NCBIfam" id="TIGR01821">
    <property type="entry name" value="5aminolev_synth"/>
    <property type="match status" value="1"/>
</dbReference>
<dbReference type="InterPro" id="IPR050087">
    <property type="entry name" value="AON_synthase_class-II"/>
</dbReference>
<evidence type="ECO:0000256" key="2">
    <source>
        <dbReference type="ARBA" id="ARBA00008392"/>
    </source>
</evidence>
<dbReference type="CDD" id="cd06454">
    <property type="entry name" value="KBL_like"/>
    <property type="match status" value="1"/>
</dbReference>
<dbReference type="Pfam" id="PF09029">
    <property type="entry name" value="Preseq_ALAS"/>
    <property type="match status" value="1"/>
</dbReference>
<comment type="similarity">
    <text evidence="2 6">Belongs to the class-II pyridoxal-phosphate-dependent aminotransferase family.</text>
</comment>
<comment type="cofactor">
    <cofactor evidence="1 6">
        <name>pyridoxal 5'-phosphate</name>
        <dbReference type="ChEBI" id="CHEBI:597326"/>
    </cofactor>
</comment>
<comment type="catalytic activity">
    <reaction evidence="6">
        <text>succinyl-CoA + glycine + H(+) = 5-aminolevulinate + CO2 + CoA</text>
        <dbReference type="Rhea" id="RHEA:12921"/>
        <dbReference type="ChEBI" id="CHEBI:15378"/>
        <dbReference type="ChEBI" id="CHEBI:16526"/>
        <dbReference type="ChEBI" id="CHEBI:57287"/>
        <dbReference type="ChEBI" id="CHEBI:57292"/>
        <dbReference type="ChEBI" id="CHEBI:57305"/>
        <dbReference type="ChEBI" id="CHEBI:356416"/>
        <dbReference type="EC" id="2.3.1.37"/>
    </reaction>
</comment>
<dbReference type="InterPro" id="IPR010961">
    <property type="entry name" value="4pyrrol_synth_NH2levulA_synth"/>
</dbReference>
<organism evidence="10">
    <name type="scientific">Glycera dibranchiata</name>
    <name type="common">Bloodworm</name>
    <dbReference type="NCBI Taxonomy" id="6350"/>
    <lineage>
        <taxon>Eukaryota</taxon>
        <taxon>Metazoa</taxon>
        <taxon>Spiralia</taxon>
        <taxon>Lophotrochozoa</taxon>
        <taxon>Annelida</taxon>
        <taxon>Polychaeta</taxon>
        <taxon>Errantia</taxon>
        <taxon>Phyllodocida</taxon>
        <taxon>Glyceridae</taxon>
        <taxon>Glycera</taxon>
    </lineage>
</organism>
<dbReference type="EC" id="2.3.1.37" evidence="6"/>
<dbReference type="SUPFAM" id="SSF53383">
    <property type="entry name" value="PLP-dependent transferases"/>
    <property type="match status" value="1"/>
</dbReference>
<evidence type="ECO:0000256" key="4">
    <source>
        <dbReference type="ARBA" id="ARBA00022898"/>
    </source>
</evidence>
<dbReference type="EMBL" id="AF073338">
    <property type="protein sequence ID" value="AAD20807.1"/>
    <property type="molecule type" value="mRNA"/>
</dbReference>
<keyword evidence="6" id="KW-0350">Heme biosynthesis</keyword>
<protein>
    <recommendedName>
        <fullName evidence="6">5-aminolevulinate synthase</fullName>
        <ecNumber evidence="6">2.3.1.37</ecNumber>
    </recommendedName>
    <alternativeName>
        <fullName evidence="6">5-aminolevulinic acid synthase</fullName>
    </alternativeName>
    <alternativeName>
        <fullName evidence="6">Delta-ALA synthase</fullName>
    </alternativeName>
    <alternativeName>
        <fullName evidence="6">Delta-aminolevulinate synthase</fullName>
    </alternativeName>
</protein>
<evidence type="ECO:0000256" key="6">
    <source>
        <dbReference type="RuleBase" id="RU910713"/>
    </source>
</evidence>
<dbReference type="AlphaFoldDB" id="Q9XYA2"/>
<dbReference type="Pfam" id="PF00155">
    <property type="entry name" value="Aminotran_1_2"/>
    <property type="match status" value="1"/>
</dbReference>
<dbReference type="GO" id="GO:0006782">
    <property type="term" value="P:protoporphyrinogen IX biosynthetic process"/>
    <property type="evidence" value="ECO:0007669"/>
    <property type="project" value="UniProtKB-UniRule"/>
</dbReference>
<dbReference type="GO" id="GO:0030170">
    <property type="term" value="F:pyridoxal phosphate binding"/>
    <property type="evidence" value="ECO:0007669"/>
    <property type="project" value="UniProtKB-UniRule"/>
</dbReference>
<keyword evidence="3 6" id="KW-0808">Transferase</keyword>
<dbReference type="GO" id="GO:0042541">
    <property type="term" value="P:hemoglobin biosynthetic process"/>
    <property type="evidence" value="ECO:0007669"/>
    <property type="project" value="TreeGrafter"/>
</dbReference>
<dbReference type="FunFam" id="3.40.640.10:FF:000006">
    <property type="entry name" value="5-aminolevulinate synthase, mitochondrial"/>
    <property type="match status" value="1"/>
</dbReference>
<evidence type="ECO:0000313" key="10">
    <source>
        <dbReference type="EMBL" id="AAD20807.1"/>
    </source>
</evidence>
<keyword evidence="5 6" id="KW-0012">Acyltransferase</keyword>
<dbReference type="GO" id="GO:0003870">
    <property type="term" value="F:5-aminolevulinate synthase activity"/>
    <property type="evidence" value="ECO:0007669"/>
    <property type="project" value="UniProtKB-EC"/>
</dbReference>
<dbReference type="PANTHER" id="PTHR13693">
    <property type="entry name" value="CLASS II AMINOTRANSFERASE/8-AMINO-7-OXONONANOATE SYNTHASE"/>
    <property type="match status" value="1"/>
</dbReference>
<feature type="region of interest" description="Disordered" evidence="7">
    <location>
        <begin position="133"/>
        <end position="152"/>
    </location>
</feature>
<dbReference type="Gene3D" id="3.40.640.10">
    <property type="entry name" value="Type I PLP-dependent aspartate aminotransferase-like (Major domain)"/>
    <property type="match status" value="1"/>
</dbReference>
<accession>Q9XYA2</accession>
<comment type="pathway">
    <text evidence="6">Porphyrin-containing compound metabolism; protoporphyrin-IX biosynthesis; 5-aminolevulinate from glycine: step 1/1.</text>
</comment>
<keyword evidence="4 6" id="KW-0663">Pyridoxal phosphate</keyword>
<dbReference type="GO" id="GO:0048821">
    <property type="term" value="P:erythrocyte development"/>
    <property type="evidence" value="ECO:0007669"/>
    <property type="project" value="TreeGrafter"/>
</dbReference>
<evidence type="ECO:0000259" key="8">
    <source>
        <dbReference type="Pfam" id="PF00155"/>
    </source>
</evidence>
<dbReference type="UniPathway" id="UPA00251">
    <property type="reaction ID" value="UER00375"/>
</dbReference>
<dbReference type="Gene3D" id="3.90.1150.10">
    <property type="entry name" value="Aspartate Aminotransferase, domain 1"/>
    <property type="match status" value="1"/>
</dbReference>
<sequence>MHAIMKAMKCPFLTRIPMNHVRQYAPQLLQVADQCPIMGHVMKHSTLADQGTPESTEKVANVNKCPYISHAKEAGPAVHNEVINLTTAAKVSLQASAAAASAPGTTLAMETNLQEAEVSPNMVEEARKTYGRNASPLKDFKGDHSQGKPDSDEVFDYESFYEKKIQEKKDDNSYRIFKKVARLGPSFPRAVEHTGEKKNITVWCSNDYLGMSWNPKVQEAVVEALYSHGAGAGGTRNISGNSPYHEALEKEIADLHQKEGALLFTSCYVANDSTLATLAKMLPGCQVFSDSGNHASMIQGIIRSGMPKHVFRHNDPEHLEELISKVDVSIPKIVAFETVHSMTGAICPLQEMCDIAHKYGAITFIDEVHAVGLYGKHGAGIGERDNLLHEMDIISGTLGKAFGNIGGYIAGSAALVDMLRSYASGFIFTTSLPPTVLYGARRSIQVLKGDEGRIAPRHQANVKYLRDHLTDAGLPVIHAPSHIIPIHVGEPKLCRKLADELMEEHGIYVQPINYPTVPRGQELLRVAPTPHHTKEMMDSFVNATLSVFLNNNIELKSTCGINCLYCHQPMKCEAFTNRERAPCDGVHCDDYLLRAAASC</sequence>
<feature type="compositionally biased region" description="Basic and acidic residues" evidence="7">
    <location>
        <begin position="138"/>
        <end position="151"/>
    </location>
</feature>
<evidence type="ECO:0000256" key="5">
    <source>
        <dbReference type="ARBA" id="ARBA00023315"/>
    </source>
</evidence>
<dbReference type="PANTHER" id="PTHR13693:SF102">
    <property type="entry name" value="2-AMINO-3-KETOBUTYRATE COENZYME A LIGASE, MITOCHONDRIAL"/>
    <property type="match status" value="1"/>
</dbReference>
<dbReference type="InterPro" id="IPR015421">
    <property type="entry name" value="PyrdxlP-dep_Trfase_major"/>
</dbReference>
<dbReference type="InterPro" id="IPR015424">
    <property type="entry name" value="PyrdxlP-dep_Trfase"/>
</dbReference>
<dbReference type="InterPro" id="IPR015422">
    <property type="entry name" value="PyrdxlP-dep_Trfase_small"/>
</dbReference>
<evidence type="ECO:0000256" key="3">
    <source>
        <dbReference type="ARBA" id="ARBA00022679"/>
    </source>
</evidence>